<dbReference type="GO" id="GO:0000272">
    <property type="term" value="P:polysaccharide catabolic process"/>
    <property type="evidence" value="ECO:0007669"/>
    <property type="project" value="UniProtKB-KW"/>
</dbReference>
<dbReference type="GO" id="GO:0071555">
    <property type="term" value="P:cell wall organization"/>
    <property type="evidence" value="ECO:0007669"/>
    <property type="project" value="UniProtKB-KW"/>
</dbReference>
<keyword evidence="14" id="KW-1185">Reference proteome</keyword>
<evidence type="ECO:0000256" key="6">
    <source>
        <dbReference type="ARBA" id="ARBA00023277"/>
    </source>
</evidence>
<feature type="transmembrane region" description="Helical" evidence="12">
    <location>
        <begin position="452"/>
        <end position="472"/>
    </location>
</feature>
<evidence type="ECO:0000256" key="9">
    <source>
        <dbReference type="ARBA" id="ARBA00037649"/>
    </source>
</evidence>
<keyword evidence="8" id="KW-0624">Polysaccharide degradation</keyword>
<comment type="subcellular location">
    <subcellularLocation>
        <location evidence="1">Cell membrane</location>
    </subcellularLocation>
</comment>
<dbReference type="STRING" id="1123029.SAMN02745172_02743"/>
<feature type="transmembrane region" description="Helical" evidence="12">
    <location>
        <begin position="345"/>
        <end position="363"/>
    </location>
</feature>
<dbReference type="InterPro" id="IPR017853">
    <property type="entry name" value="GH"/>
</dbReference>
<dbReference type="PANTHER" id="PTHR16631:SF17">
    <property type="entry name" value="GLUCAN ENDO-1,3-BETA-GLUCOSIDASE BTGC"/>
    <property type="match status" value="1"/>
</dbReference>
<reference evidence="13 14" key="1">
    <citation type="submission" date="2016-12" db="EMBL/GenBank/DDBJ databases">
        <authorList>
            <person name="Song W.-J."/>
            <person name="Kurnit D.M."/>
        </authorList>
    </citation>
    <scope>NUCLEOTIDE SEQUENCE [LARGE SCALE GENOMIC DNA]</scope>
    <source>
        <strain evidence="13 14">DSM 19599</strain>
    </source>
</reference>
<evidence type="ECO:0000256" key="10">
    <source>
        <dbReference type="ARBA" id="ARBA00042373"/>
    </source>
</evidence>
<dbReference type="RefSeq" id="WP_073629583.1">
    <property type="nucleotide sequence ID" value="NZ_FRXO01000005.1"/>
</dbReference>
<proteinExistence type="predicted"/>
<organism evidence="13 14">
    <name type="scientific">Pseudoxanthobacter soli DSM 19599</name>
    <dbReference type="NCBI Taxonomy" id="1123029"/>
    <lineage>
        <taxon>Bacteria</taxon>
        <taxon>Pseudomonadati</taxon>
        <taxon>Pseudomonadota</taxon>
        <taxon>Alphaproteobacteria</taxon>
        <taxon>Hyphomicrobiales</taxon>
        <taxon>Segnochrobactraceae</taxon>
        <taxon>Pseudoxanthobacter</taxon>
    </lineage>
</organism>
<evidence type="ECO:0000256" key="2">
    <source>
        <dbReference type="ARBA" id="ARBA00022475"/>
    </source>
</evidence>
<keyword evidence="4 12" id="KW-0472">Membrane</keyword>
<evidence type="ECO:0000256" key="8">
    <source>
        <dbReference type="ARBA" id="ARBA00023326"/>
    </source>
</evidence>
<evidence type="ECO:0000256" key="4">
    <source>
        <dbReference type="ARBA" id="ARBA00023136"/>
    </source>
</evidence>
<keyword evidence="7" id="KW-0961">Cell wall biogenesis/degradation</keyword>
<keyword evidence="12" id="KW-0812">Transmembrane</keyword>
<name>A0A1M7ZMI2_9HYPH</name>
<evidence type="ECO:0000256" key="5">
    <source>
        <dbReference type="ARBA" id="ARBA00023180"/>
    </source>
</evidence>
<feature type="transmembrane region" description="Helical" evidence="12">
    <location>
        <begin position="375"/>
        <end position="398"/>
    </location>
</feature>
<dbReference type="OrthoDB" id="9806824at2"/>
<feature type="transmembrane region" description="Helical" evidence="12">
    <location>
        <begin position="479"/>
        <end position="495"/>
    </location>
</feature>
<keyword evidence="2" id="KW-1003">Cell membrane</keyword>
<feature type="transmembrane region" description="Helical" evidence="12">
    <location>
        <begin position="425"/>
        <end position="446"/>
    </location>
</feature>
<evidence type="ECO:0000256" key="3">
    <source>
        <dbReference type="ARBA" id="ARBA00022801"/>
    </source>
</evidence>
<keyword evidence="12" id="KW-1133">Transmembrane helix</keyword>
<feature type="transmembrane region" description="Helical" evidence="12">
    <location>
        <begin position="501"/>
        <end position="520"/>
    </location>
</feature>
<keyword evidence="3" id="KW-0378">Hydrolase</keyword>
<dbReference type="Proteomes" id="UP000186406">
    <property type="component" value="Unassembled WGS sequence"/>
</dbReference>
<gene>
    <name evidence="13" type="ORF">SAMN02745172_02743</name>
</gene>
<dbReference type="GO" id="GO:0016787">
    <property type="term" value="F:hydrolase activity"/>
    <property type="evidence" value="ECO:0007669"/>
    <property type="project" value="UniProtKB-KW"/>
</dbReference>
<dbReference type="AlphaFoldDB" id="A0A1M7ZMI2"/>
<dbReference type="Gene3D" id="3.20.20.80">
    <property type="entry name" value="Glycosidases"/>
    <property type="match status" value="1"/>
</dbReference>
<comment type="function">
    <text evidence="9">Glucanases play a role in cell expansion during growth, in cell-cell fusion during mating, and in spore release during sporulation. This enzyme may be involved in beta-glucan degradation. Active on laminarin and lichenan.</text>
</comment>
<dbReference type="SUPFAM" id="SSF51445">
    <property type="entry name" value="(Trans)glycosidases"/>
    <property type="match status" value="1"/>
</dbReference>
<accession>A0A1M7ZMI2</accession>
<evidence type="ECO:0000313" key="13">
    <source>
        <dbReference type="EMBL" id="SHO66091.1"/>
    </source>
</evidence>
<evidence type="ECO:0000256" key="7">
    <source>
        <dbReference type="ARBA" id="ARBA00023316"/>
    </source>
</evidence>
<evidence type="ECO:0000256" key="11">
    <source>
        <dbReference type="ARBA" id="ARBA00043078"/>
    </source>
</evidence>
<evidence type="ECO:0000313" key="14">
    <source>
        <dbReference type="Proteomes" id="UP000186406"/>
    </source>
</evidence>
<dbReference type="PANTHER" id="PTHR16631">
    <property type="entry name" value="GLUCAN 1,3-BETA-GLUCOSIDASE"/>
    <property type="match status" value="1"/>
</dbReference>
<sequence>MSARRSTRFLSVLVVALVAAGWWWLGRPVAVPPSPLAPGEEIACLSYAPYEDEQTPFDPTLFIQPEQIDRQLAELSKVTSCVRTYSTGQGLAAVPDIARRHGLKVLQGIWLGRNRTDNAKEIATAIELAKAYPDTIRGFVVGNEVLLRRDLSRDTLIDAIRTVRKAVAPIPVTYADVWEFWEENKPIADEVDFVTIHILPYWENDPVDVNGARDHVEDVRREMGDLFKGKPILIGETGWPSRGRMREGALPSPSNQVRYLSEIIALSKKNGWDYNLIEALDQPWKRALEGTVGGEWGVLDDDGAVKFHWGVAISDHPGWRWQGVVGILAAVLVFVAGAAARGRGAYRVAFLALVCGFALPWWAEEAPVISLDGWDWALALATLVLGIAMPLLAARAVATAAARPRLEAVLGGKPAPAGLAPVGRLIGWCLIPTLVLAVPTLIALLADSRYRDFQFAAFAPLAAALLIVPAIGPAGRSERLFALVIVAAAIGVVANEGVLNWQAWAFSIVLAALAVALRPFSRGLSAPAAQATGSRA</sequence>
<dbReference type="GO" id="GO:0005886">
    <property type="term" value="C:plasma membrane"/>
    <property type="evidence" value="ECO:0007669"/>
    <property type="project" value="UniProtKB-SubCell"/>
</dbReference>
<dbReference type="EMBL" id="FRXO01000005">
    <property type="protein sequence ID" value="SHO66091.1"/>
    <property type="molecule type" value="Genomic_DNA"/>
</dbReference>
<keyword evidence="6" id="KW-0119">Carbohydrate metabolism</keyword>
<keyword evidence="5" id="KW-0325">Glycoprotein</keyword>
<evidence type="ECO:0000256" key="12">
    <source>
        <dbReference type="SAM" id="Phobius"/>
    </source>
</evidence>
<dbReference type="InterPro" id="IPR050732">
    <property type="entry name" value="Beta-glucan_modifiers"/>
</dbReference>
<protein>
    <recommendedName>
        <fullName evidence="11">Endo-1,3-beta-glucanase btgC</fullName>
    </recommendedName>
    <alternativeName>
        <fullName evidence="10">Laminarinase btgC</fullName>
    </alternativeName>
</protein>
<evidence type="ECO:0000256" key="1">
    <source>
        <dbReference type="ARBA" id="ARBA00004236"/>
    </source>
</evidence>
<feature type="transmembrane region" description="Helical" evidence="12">
    <location>
        <begin position="319"/>
        <end position="338"/>
    </location>
</feature>